<protein>
    <submittedName>
        <fullName evidence="2">Uncharacterized protein</fullName>
    </submittedName>
</protein>
<dbReference type="AlphaFoldDB" id="A0A915JHJ1"/>
<sequence length="74" mass="8824">MDTIYCRRQSKVDIFVLFRSSALFKILRFIDNMIIRPHSPKFLRQVWPKVAEKYSQQKDSLETAQKIMITAAFE</sequence>
<evidence type="ECO:0000313" key="1">
    <source>
        <dbReference type="Proteomes" id="UP000887565"/>
    </source>
</evidence>
<accession>A0A915JHJ1</accession>
<reference evidence="2" key="1">
    <citation type="submission" date="2022-11" db="UniProtKB">
        <authorList>
            <consortium name="WormBaseParasite"/>
        </authorList>
    </citation>
    <scope>IDENTIFICATION</scope>
</reference>
<organism evidence="1 2">
    <name type="scientific">Romanomermis culicivorax</name>
    <name type="common">Nematode worm</name>
    <dbReference type="NCBI Taxonomy" id="13658"/>
    <lineage>
        <taxon>Eukaryota</taxon>
        <taxon>Metazoa</taxon>
        <taxon>Ecdysozoa</taxon>
        <taxon>Nematoda</taxon>
        <taxon>Enoplea</taxon>
        <taxon>Dorylaimia</taxon>
        <taxon>Mermithida</taxon>
        <taxon>Mermithoidea</taxon>
        <taxon>Mermithidae</taxon>
        <taxon>Romanomermis</taxon>
    </lineage>
</organism>
<dbReference type="Proteomes" id="UP000887565">
    <property type="component" value="Unplaced"/>
</dbReference>
<evidence type="ECO:0000313" key="2">
    <source>
        <dbReference type="WBParaSite" id="nRc.2.0.1.t25576-RA"/>
    </source>
</evidence>
<proteinExistence type="predicted"/>
<keyword evidence="1" id="KW-1185">Reference proteome</keyword>
<name>A0A915JHJ1_ROMCU</name>
<dbReference type="WBParaSite" id="nRc.2.0.1.t25576-RA">
    <property type="protein sequence ID" value="nRc.2.0.1.t25576-RA"/>
    <property type="gene ID" value="nRc.2.0.1.g25576"/>
</dbReference>